<evidence type="ECO:0000313" key="1">
    <source>
        <dbReference type="EMBL" id="CCQ25664.1"/>
    </source>
</evidence>
<dbReference type="PaxDb" id="6239-B0035.21"/>
<dbReference type="Bgee" id="WBGene00235095">
    <property type="expression patterns" value="Expressed in pharyngeal muscle cell (C elegans) and 3 other cell types or tissues"/>
</dbReference>
<organism evidence="1 2">
    <name type="scientific">Caenorhabditis elegans</name>
    <dbReference type="NCBI Taxonomy" id="6239"/>
    <lineage>
        <taxon>Eukaryota</taxon>
        <taxon>Metazoa</taxon>
        <taxon>Ecdysozoa</taxon>
        <taxon>Nematoda</taxon>
        <taxon>Chromadorea</taxon>
        <taxon>Rhabditida</taxon>
        <taxon>Rhabditina</taxon>
        <taxon>Rhabditomorpha</taxon>
        <taxon>Rhabditoidea</taxon>
        <taxon>Rhabditidae</taxon>
        <taxon>Peloderinae</taxon>
        <taxon>Caenorhabditis</taxon>
    </lineage>
</organism>
<gene>
    <name evidence="1 3" type="ORF">B0035.21</name>
    <name evidence="1" type="ORF">CELE_B0035.21</name>
</gene>
<name>L8E7Z0_CAEEL</name>
<dbReference type="KEGG" id="cel:CELE_B0035.21"/>
<evidence type="ECO:0000313" key="3">
    <source>
        <dbReference type="WormBase" id="B0035.21"/>
    </source>
</evidence>
<dbReference type="WormBase" id="B0035.21">
    <property type="protein sequence ID" value="CE48168"/>
    <property type="gene ID" value="WBGene00235095"/>
</dbReference>
<dbReference type="HOGENOM" id="CLU_3034381_0_0_1"/>
<dbReference type="CTD" id="24104106"/>
<dbReference type="RefSeq" id="NP_001263786.1">
    <property type="nucleotide sequence ID" value="NM_001276857.3"/>
</dbReference>
<dbReference type="InParanoid" id="L8E7Z0"/>
<sequence>MFLLRSRSSGNQEEAQLILNVSISPRAMENDKTRRIYDTTLDANSLRSEEDVVDV</sequence>
<keyword evidence="2" id="KW-1185">Reference proteome</keyword>
<evidence type="ECO:0000313" key="2">
    <source>
        <dbReference type="Proteomes" id="UP000001940"/>
    </source>
</evidence>
<dbReference type="AGR" id="WB:WBGene00235095"/>
<proteinExistence type="predicted"/>
<dbReference type="AlphaFoldDB" id="L8E7Z0"/>
<protein>
    <submittedName>
        <fullName evidence="1">Kinesin motor domain-containing protein</fullName>
    </submittedName>
</protein>
<dbReference type="EMBL" id="BX284604">
    <property type="protein sequence ID" value="CCQ25664.1"/>
    <property type="molecule type" value="Genomic_DNA"/>
</dbReference>
<accession>L8E7Z0</accession>
<reference evidence="1 2" key="1">
    <citation type="journal article" date="1998" name="Science">
        <title>Genome sequence of the nematode C. elegans: a platform for investigating biology.</title>
        <authorList>
            <consortium name="The C. elegans sequencing consortium"/>
            <person name="Sulson J.E."/>
            <person name="Waterston R."/>
        </authorList>
    </citation>
    <scope>NUCLEOTIDE SEQUENCE [LARGE SCALE GENOMIC DNA]</scope>
    <source>
        <strain evidence="1 2">Bristol N2</strain>
    </source>
</reference>
<dbReference type="GeneID" id="24104106"/>
<dbReference type="Proteomes" id="UP000001940">
    <property type="component" value="Chromosome IV"/>
</dbReference>